<dbReference type="eggNOG" id="ENOG502QWFV">
    <property type="taxonomic scope" value="Eukaryota"/>
</dbReference>
<feature type="signal peptide" evidence="2">
    <location>
        <begin position="1"/>
        <end position="36"/>
    </location>
</feature>
<evidence type="ECO:0000256" key="2">
    <source>
        <dbReference type="SAM" id="SignalP"/>
    </source>
</evidence>
<keyword evidence="2" id="KW-0732">Signal</keyword>
<dbReference type="KEGG" id="mpp:MICPUCDRAFT_46272"/>
<feature type="region of interest" description="Disordered" evidence="1">
    <location>
        <begin position="256"/>
        <end position="281"/>
    </location>
</feature>
<dbReference type="OrthoDB" id="566980at2759"/>
<reference evidence="4 5" key="1">
    <citation type="journal article" date="2009" name="Science">
        <title>Green evolution and dynamic adaptations revealed by genomes of the marine picoeukaryotes Micromonas.</title>
        <authorList>
            <person name="Worden A.Z."/>
            <person name="Lee J.H."/>
            <person name="Mock T."/>
            <person name="Rouze P."/>
            <person name="Simmons M.P."/>
            <person name="Aerts A.L."/>
            <person name="Allen A.E."/>
            <person name="Cuvelier M.L."/>
            <person name="Derelle E."/>
            <person name="Everett M.V."/>
            <person name="Foulon E."/>
            <person name="Grimwood J."/>
            <person name="Gundlach H."/>
            <person name="Henrissat B."/>
            <person name="Napoli C."/>
            <person name="McDonald S.M."/>
            <person name="Parker M.S."/>
            <person name="Rombauts S."/>
            <person name="Salamov A."/>
            <person name="Von Dassow P."/>
            <person name="Badger J.H."/>
            <person name="Coutinho P.M."/>
            <person name="Demir E."/>
            <person name="Dubchak I."/>
            <person name="Gentemann C."/>
            <person name="Eikrem W."/>
            <person name="Gready J.E."/>
            <person name="John U."/>
            <person name="Lanier W."/>
            <person name="Lindquist E.A."/>
            <person name="Lucas S."/>
            <person name="Mayer K.F."/>
            <person name="Moreau H."/>
            <person name="Not F."/>
            <person name="Otillar R."/>
            <person name="Panaud O."/>
            <person name="Pangilinan J."/>
            <person name="Paulsen I."/>
            <person name="Piegu B."/>
            <person name="Poliakov A."/>
            <person name="Robbens S."/>
            <person name="Schmutz J."/>
            <person name="Toulza E."/>
            <person name="Wyss T."/>
            <person name="Zelensky A."/>
            <person name="Zhou K."/>
            <person name="Armbrust E.V."/>
            <person name="Bhattacharya D."/>
            <person name="Goodenough U.W."/>
            <person name="Van de Peer Y."/>
            <person name="Grigoriev I.V."/>
        </authorList>
    </citation>
    <scope>NUCLEOTIDE SEQUENCE [LARGE SCALE GENOMIC DNA]</scope>
    <source>
        <strain evidence="4 5">CCMP1545</strain>
    </source>
</reference>
<evidence type="ECO:0000313" key="5">
    <source>
        <dbReference type="Proteomes" id="UP000001876"/>
    </source>
</evidence>
<dbReference type="AlphaFoldDB" id="C1MHW5"/>
<evidence type="ECO:0000313" key="4">
    <source>
        <dbReference type="EMBL" id="EEH60278.1"/>
    </source>
</evidence>
<organism evidence="5">
    <name type="scientific">Micromonas pusilla (strain CCMP1545)</name>
    <name type="common">Picoplanktonic green alga</name>
    <dbReference type="NCBI Taxonomy" id="564608"/>
    <lineage>
        <taxon>Eukaryota</taxon>
        <taxon>Viridiplantae</taxon>
        <taxon>Chlorophyta</taxon>
        <taxon>Mamiellophyceae</taxon>
        <taxon>Mamiellales</taxon>
        <taxon>Mamiellaceae</taxon>
        <taxon>Micromonas</taxon>
    </lineage>
</organism>
<dbReference type="STRING" id="564608.C1MHW5"/>
<feature type="region of interest" description="Disordered" evidence="1">
    <location>
        <begin position="183"/>
        <end position="206"/>
    </location>
</feature>
<evidence type="ECO:0000259" key="3">
    <source>
        <dbReference type="Pfam" id="PF25483"/>
    </source>
</evidence>
<gene>
    <name evidence="4" type="ORF">MICPUCDRAFT_46272</name>
</gene>
<feature type="compositionally biased region" description="Low complexity" evidence="1">
    <location>
        <begin position="797"/>
        <end position="812"/>
    </location>
</feature>
<accession>C1MHW5</accession>
<name>C1MHW5_MICPC</name>
<proteinExistence type="predicted"/>
<dbReference type="RefSeq" id="XP_003055026.1">
    <property type="nucleotide sequence ID" value="XM_003054980.1"/>
</dbReference>
<protein>
    <submittedName>
        <fullName evidence="4">Predicted protein</fullName>
    </submittedName>
</protein>
<dbReference type="PANTHER" id="PTHR31515:SF0">
    <property type="entry name" value="TRANSMEMBRANE PROTEIN"/>
    <property type="match status" value="1"/>
</dbReference>
<keyword evidence="5" id="KW-1185">Reference proteome</keyword>
<dbReference type="InterPro" id="IPR057228">
    <property type="entry name" value="DUF7906"/>
</dbReference>
<dbReference type="PANTHER" id="PTHR31515">
    <property type="entry name" value="TRANSMEMBRANE PROTEIN-RELATED"/>
    <property type="match status" value="1"/>
</dbReference>
<sequence length="979" mass="103270">MTVRRGAGGGARRRPGRVRAIATLLVLVLLARVVPAIGAEAESAREGATARRASRRMNDADARVDVGAAAPRSKAATRAKGASSKETRASARSFLRDGGHDTPLVIPMEVNVVLVGMRADGGLAYALDEAKLRSFLHASFASFRPSSMATGKELEVEVELKYNVQHASASHVRAIEGAVRAGMRRVSDESPPREWTERGGGGGAGGGAWRAYEVEAAGDVEDAIARVYDDLFGDPKLSRRVEPVALFVVSLDKPRLDPGGGAASASASRKPPESLTPDELRDSEGGYVYRYRYMGSEGATAAWLGRGRYAVLDLSAGPCSLARIGGGDGERFDGDSTEDAEGVAVGWALPRLAPTFLPYARYAASTRGAHDVEDLKKRRDAAMFGRLSALVVSATRHLLAPDVKVETLDHAERVFVPVVALRDHARFAPLHASAGARALDLETLKAEASKLLQPRQSLSVVTGTHNLHEHEHLAAAVLRARRTRSVADRRNAGVGPGHGHTYHASARSRIDASALLREFRASADLLTSGLIGAGTDPSPDENDFLTEAALATYAGTWNTTARRGTRILPLYLLSLSGLPPGVLLDGESLVAADEDLVIVLQSVGESTSDASPGADAKGAWRRDADAELEAAAAELAAEAADQADRLPRDDPRRASFAAAASAAAARVAEAGAGHREHVPLRFTSQGRPVLARPGEPTRHAVAGLAVALSGLASPSERFSRTRFARVENWLWAVGHHPFGPFTNCATLSDALVDVARRNAIISRLDASMRAVRSALEDVEAFAEEYLSEPFGDLGTAPAADSAASASSAASPPARREPRARANTWLDALYRDPDRANVPPLPQSVVAAVEARMETFEDDFAAVGATLYSLDLERAHEMSTSLLVDARAFAAYVAEETSKARDDLSCCGVEYARTDARAAAAGEGGEGVGGAATTLAVFLAAGAAWWRVFGARGGRAGRFGATRASMPALRRRGGGGKRVD</sequence>
<feature type="chain" id="PRO_5002911945" evidence="2">
    <location>
        <begin position="37"/>
        <end position="979"/>
    </location>
</feature>
<feature type="region of interest" description="Disordered" evidence="1">
    <location>
        <begin position="797"/>
        <end position="818"/>
    </location>
</feature>
<feature type="compositionally biased region" description="Basic and acidic residues" evidence="1">
    <location>
        <begin position="185"/>
        <end position="197"/>
    </location>
</feature>
<evidence type="ECO:0000256" key="1">
    <source>
        <dbReference type="SAM" id="MobiDB-lite"/>
    </source>
</evidence>
<dbReference type="GeneID" id="9681130"/>
<dbReference type="Proteomes" id="UP000001876">
    <property type="component" value="Unassembled WGS sequence"/>
</dbReference>
<feature type="region of interest" description="Disordered" evidence="1">
    <location>
        <begin position="66"/>
        <end position="90"/>
    </location>
</feature>
<feature type="compositionally biased region" description="Low complexity" evidence="1">
    <location>
        <begin position="66"/>
        <end position="80"/>
    </location>
</feature>
<dbReference type="EMBL" id="GG663735">
    <property type="protein sequence ID" value="EEH60278.1"/>
    <property type="molecule type" value="Genomic_DNA"/>
</dbReference>
<feature type="domain" description="DUF7906" evidence="3">
    <location>
        <begin position="107"/>
        <end position="401"/>
    </location>
</feature>
<dbReference type="Pfam" id="PF25483">
    <property type="entry name" value="DUF7906"/>
    <property type="match status" value="1"/>
</dbReference>